<dbReference type="PANTHER" id="PTHR43156:SF2">
    <property type="entry name" value="STAGE II SPORULATION PROTEIN E"/>
    <property type="match status" value="1"/>
</dbReference>
<dbReference type="EMBL" id="FONR01000047">
    <property type="protein sequence ID" value="SFH13136.1"/>
    <property type="molecule type" value="Genomic_DNA"/>
</dbReference>
<evidence type="ECO:0000256" key="1">
    <source>
        <dbReference type="ARBA" id="ARBA00022801"/>
    </source>
</evidence>
<dbReference type="Gene3D" id="3.30.565.10">
    <property type="entry name" value="Histidine kinase-like ATPase, C-terminal domain"/>
    <property type="match status" value="1"/>
</dbReference>
<dbReference type="PANTHER" id="PTHR43156">
    <property type="entry name" value="STAGE II SPORULATION PROTEIN E-RELATED"/>
    <property type="match status" value="1"/>
</dbReference>
<dbReference type="Gene3D" id="3.30.450.40">
    <property type="match status" value="1"/>
</dbReference>
<dbReference type="FunFam" id="3.30.565.10:FF:000028">
    <property type="entry name" value="PAS sensor protein"/>
    <property type="match status" value="1"/>
</dbReference>
<dbReference type="InterPro" id="IPR003018">
    <property type="entry name" value="GAF"/>
</dbReference>
<dbReference type="GO" id="GO:0016791">
    <property type="term" value="F:phosphatase activity"/>
    <property type="evidence" value="ECO:0007669"/>
    <property type="project" value="TreeGrafter"/>
</dbReference>
<dbReference type="InterPro" id="IPR029016">
    <property type="entry name" value="GAF-like_dom_sf"/>
</dbReference>
<dbReference type="Pfam" id="PF13581">
    <property type="entry name" value="HATPase_c_2"/>
    <property type="match status" value="1"/>
</dbReference>
<reference evidence="3 4" key="1">
    <citation type="submission" date="2016-10" db="EMBL/GenBank/DDBJ databases">
        <authorList>
            <person name="de Groot N.N."/>
        </authorList>
    </citation>
    <scope>NUCLEOTIDE SEQUENCE [LARGE SCALE GENOMIC DNA]</scope>
    <source>
        <strain evidence="3 4">OK461</strain>
    </source>
</reference>
<dbReference type="InterPro" id="IPR036457">
    <property type="entry name" value="PPM-type-like_dom_sf"/>
</dbReference>
<protein>
    <submittedName>
        <fullName evidence="3">Serine phosphatase RsbU, regulator of sigma subunit</fullName>
    </submittedName>
</protein>
<dbReference type="CDD" id="cd16936">
    <property type="entry name" value="HATPase_RsbW-like"/>
    <property type="match status" value="1"/>
</dbReference>
<evidence type="ECO:0000313" key="4">
    <source>
        <dbReference type="Proteomes" id="UP000181942"/>
    </source>
</evidence>
<accession>A0A1I2XKC9</accession>
<sequence length="665" mass="71570">MSERQLLGLAVGEVEPGVMLPGMEEIRPIIEQVLRTGEAAVHEVYYRFPGELRQHAWTGLFYPLTDSAGRLEGMLSIALDTTEQYLARQRLEVVNEASIRIGTQLDLARTGEELAEVAVDRLADFVTVDLLESALCGEEADSVASSGDLIFRRVAERPASEGSPESAVPAGIRHTYHETSPPGRALAAGKAVRYLVGKENLPWWEASTPERGRSILPDGVHSTMAAPLRAHGTTLGVAVFARHNTPEPFDDGDLLLAEELAARAAVCVDNARRYVHERSTALALQRSLLPRAAPRLAAVDIASRYLPAGPRAGVGGDWFDVIPLSGARVALVVGDVVGHGIQASANMGRLRMAVRTLADVDLAPDELLTQLDDLVLNLDLDMEENGVPYDSSAETSASCLYAVYDPVSGHCSMARAGHPAPALVTVDGQVDFLSLPAGPPLGLGGQPFEAAEFELPDGSVLALFTDGLIQSARQDIDAGLVQLRTALAGVEPSLEERCDTALHALLPDRPADDVALLLARTHTLDADHRASWDLSADPALVSEARRHACNQLAAWGLEDMAFITELVVSELVTNAIRYGASPIRLRLIRDHDHLICEVADASSAAPHLRRARVFDEGGRGLMLVAQLTDRWGSRHTSNGKIIWAEQSLPGRRADRVANRLASMLE</sequence>
<evidence type="ECO:0000259" key="2">
    <source>
        <dbReference type="SMART" id="SM00331"/>
    </source>
</evidence>
<dbReference type="Pfam" id="PF01590">
    <property type="entry name" value="GAF"/>
    <property type="match status" value="1"/>
</dbReference>
<dbReference type="Proteomes" id="UP000181942">
    <property type="component" value="Unassembled WGS sequence"/>
</dbReference>
<dbReference type="Pfam" id="PF07228">
    <property type="entry name" value="SpoIIE"/>
    <property type="match status" value="1"/>
</dbReference>
<proteinExistence type="predicted"/>
<dbReference type="InterPro" id="IPR003594">
    <property type="entry name" value="HATPase_dom"/>
</dbReference>
<organism evidence="3 4">
    <name type="scientific">Streptomyces mirabilis</name>
    <dbReference type="NCBI Taxonomy" id="68239"/>
    <lineage>
        <taxon>Bacteria</taxon>
        <taxon>Bacillati</taxon>
        <taxon>Actinomycetota</taxon>
        <taxon>Actinomycetes</taxon>
        <taxon>Kitasatosporales</taxon>
        <taxon>Streptomycetaceae</taxon>
        <taxon>Streptomyces</taxon>
    </lineage>
</organism>
<dbReference type="AlphaFoldDB" id="A0A1I2XKC9"/>
<dbReference type="SUPFAM" id="SSF55874">
    <property type="entry name" value="ATPase domain of HSP90 chaperone/DNA topoisomerase II/histidine kinase"/>
    <property type="match status" value="1"/>
</dbReference>
<dbReference type="FunFam" id="3.30.450.40:FF:000035">
    <property type="entry name" value="PAS sensor protein"/>
    <property type="match status" value="1"/>
</dbReference>
<dbReference type="SMART" id="SM00331">
    <property type="entry name" value="PP2C_SIG"/>
    <property type="match status" value="1"/>
</dbReference>
<dbReference type="FunFam" id="3.60.40.10:FF:000031">
    <property type="entry name" value="PAS sensor protein"/>
    <property type="match status" value="1"/>
</dbReference>
<dbReference type="SUPFAM" id="SSF55781">
    <property type="entry name" value="GAF domain-like"/>
    <property type="match status" value="1"/>
</dbReference>
<dbReference type="Pfam" id="PF08448">
    <property type="entry name" value="PAS_4"/>
    <property type="match status" value="1"/>
</dbReference>
<dbReference type="InterPro" id="IPR036890">
    <property type="entry name" value="HATPase_C_sf"/>
</dbReference>
<dbReference type="InterPro" id="IPR013656">
    <property type="entry name" value="PAS_4"/>
</dbReference>
<dbReference type="Gene3D" id="3.60.40.10">
    <property type="entry name" value="PPM-type phosphatase domain"/>
    <property type="match status" value="1"/>
</dbReference>
<feature type="domain" description="PPM-type phosphatase" evidence="2">
    <location>
        <begin position="296"/>
        <end position="521"/>
    </location>
</feature>
<dbReference type="Gene3D" id="3.30.450.20">
    <property type="entry name" value="PAS domain"/>
    <property type="match status" value="1"/>
</dbReference>
<dbReference type="InterPro" id="IPR001932">
    <property type="entry name" value="PPM-type_phosphatase-like_dom"/>
</dbReference>
<dbReference type="SUPFAM" id="SSF81606">
    <property type="entry name" value="PP2C-like"/>
    <property type="match status" value="1"/>
</dbReference>
<keyword evidence="1" id="KW-0378">Hydrolase</keyword>
<gene>
    <name evidence="3" type="ORF">SAMN02787118_14731</name>
</gene>
<name>A0A1I2XKC9_9ACTN</name>
<evidence type="ECO:0000313" key="3">
    <source>
        <dbReference type="EMBL" id="SFH13136.1"/>
    </source>
</evidence>
<dbReference type="InterPro" id="IPR052016">
    <property type="entry name" value="Bact_Sigma-Reg"/>
</dbReference>